<evidence type="ECO:0000313" key="8">
    <source>
        <dbReference type="EMBL" id="ALM74899.1"/>
    </source>
</evidence>
<keyword evidence="3" id="KW-1003">Cell membrane</keyword>
<gene>
    <name evidence="8" type="ORF">TBCH5v1_0953</name>
</gene>
<dbReference type="PANTHER" id="PTHR39087">
    <property type="entry name" value="UPF0104 MEMBRANE PROTEIN MJ1595"/>
    <property type="match status" value="1"/>
</dbReference>
<sequence>MITIGEYTNLLESLNKTSLELITIALALYYLSTIIYALRWKVVLNAIGKNIPIIELLRITLSSIFVNNVTPMSRGGGEILRITWVAKKYKIPVAISTVSIVYERILEIFPIIFLAVIGISYFAHHAILIILSLFLVAVIVWLNWEKIVILSFKLLKIKLSHEELVNLLSLRKRASLTMMGVGLSFLVWFLDIMRLKVIALAFSWNPSIKFLAIISLANLIFGLMAFTPGGIGIVEGGLIGTLVYFGIPSTLAISITLIERFISYVMSSAVGFATLVVSGGAEIWKALKSH</sequence>
<proteinExistence type="inferred from homology"/>
<evidence type="ECO:0008006" key="10">
    <source>
        <dbReference type="Google" id="ProtNLM"/>
    </source>
</evidence>
<comment type="subcellular location">
    <subcellularLocation>
        <location evidence="1">Cell membrane</location>
        <topology evidence="1">Multi-pass membrane protein</topology>
    </subcellularLocation>
</comment>
<dbReference type="Pfam" id="PF03706">
    <property type="entry name" value="LPG_synthase_TM"/>
    <property type="match status" value="1"/>
</dbReference>
<protein>
    <recommendedName>
        <fullName evidence="10">Integral membrane protein</fullName>
    </recommendedName>
</protein>
<feature type="transmembrane region" description="Helical" evidence="7">
    <location>
        <begin position="208"/>
        <end position="226"/>
    </location>
</feature>
<dbReference type="Proteomes" id="UP000066042">
    <property type="component" value="Chromosome"/>
</dbReference>
<evidence type="ECO:0000256" key="2">
    <source>
        <dbReference type="ARBA" id="ARBA00011061"/>
    </source>
</evidence>
<evidence type="ECO:0000256" key="1">
    <source>
        <dbReference type="ARBA" id="ARBA00004651"/>
    </source>
</evidence>
<dbReference type="NCBIfam" id="TIGR00374">
    <property type="entry name" value="flippase-like domain"/>
    <property type="match status" value="2"/>
</dbReference>
<dbReference type="PANTHER" id="PTHR39087:SF2">
    <property type="entry name" value="UPF0104 MEMBRANE PROTEIN MJ1595"/>
    <property type="match status" value="1"/>
</dbReference>
<evidence type="ECO:0000256" key="5">
    <source>
        <dbReference type="ARBA" id="ARBA00022989"/>
    </source>
</evidence>
<dbReference type="STRING" id="55802.TBCH5v1_0953"/>
<dbReference type="GO" id="GO:0005886">
    <property type="term" value="C:plasma membrane"/>
    <property type="evidence" value="ECO:0007669"/>
    <property type="project" value="UniProtKB-SubCell"/>
</dbReference>
<feature type="transmembrane region" description="Helical" evidence="7">
    <location>
        <begin position="19"/>
        <end position="38"/>
    </location>
</feature>
<dbReference type="InterPro" id="IPR022791">
    <property type="entry name" value="L-PG_synthase/AglD"/>
</dbReference>
<dbReference type="AlphaFoldDB" id="A0A0S1XAT3"/>
<feature type="transmembrane region" description="Helical" evidence="7">
    <location>
        <begin position="129"/>
        <end position="155"/>
    </location>
</feature>
<dbReference type="EMBL" id="CP013050">
    <property type="protein sequence ID" value="ALM74899.1"/>
    <property type="molecule type" value="Genomic_DNA"/>
</dbReference>
<feature type="transmembrane region" description="Helical" evidence="7">
    <location>
        <begin position="238"/>
        <end position="258"/>
    </location>
</feature>
<keyword evidence="4 7" id="KW-0812">Transmembrane</keyword>
<organism evidence="8 9">
    <name type="scientific">Thermococcus barophilus</name>
    <dbReference type="NCBI Taxonomy" id="55802"/>
    <lineage>
        <taxon>Archaea</taxon>
        <taxon>Methanobacteriati</taxon>
        <taxon>Methanobacteriota</taxon>
        <taxon>Thermococci</taxon>
        <taxon>Thermococcales</taxon>
        <taxon>Thermococcaceae</taxon>
        <taxon>Thermococcus</taxon>
    </lineage>
</organism>
<evidence type="ECO:0000256" key="7">
    <source>
        <dbReference type="SAM" id="Phobius"/>
    </source>
</evidence>
<feature type="transmembrane region" description="Helical" evidence="7">
    <location>
        <begin position="264"/>
        <end position="284"/>
    </location>
</feature>
<evidence type="ECO:0000256" key="6">
    <source>
        <dbReference type="ARBA" id="ARBA00023136"/>
    </source>
</evidence>
<evidence type="ECO:0000313" key="9">
    <source>
        <dbReference type="Proteomes" id="UP000066042"/>
    </source>
</evidence>
<reference evidence="8 9" key="1">
    <citation type="journal article" date="2016" name="Genome Announc.">
        <title>Complete genome sequence of the hyperthermophilic and piezophilic archaeon Thermococcus barophilus Ch5, capable of growth at the expense of hydrogenogenesis from carbon monoxide and formate.</title>
        <authorList>
            <person name="Oger P."/>
            <person name="Sokolova T.G."/>
            <person name="Kozhevnikova D.A."/>
            <person name="Taranov E.A."/>
            <person name="Vannier P."/>
            <person name="Lee H.S."/>
            <person name="Kwon K.K."/>
            <person name="Kang S.G."/>
            <person name="Lee J.H."/>
            <person name="Bonch-Osmolovskaya E.A."/>
            <person name="Lebedinsky A.V."/>
        </authorList>
    </citation>
    <scope>NUCLEOTIDE SEQUENCE [LARGE SCALE GENOMIC DNA]</scope>
    <source>
        <strain evidence="9">Ch5</strain>
    </source>
</reference>
<keyword evidence="5 7" id="KW-1133">Transmembrane helix</keyword>
<evidence type="ECO:0000256" key="4">
    <source>
        <dbReference type="ARBA" id="ARBA00022692"/>
    </source>
</evidence>
<comment type="similarity">
    <text evidence="2">Belongs to the UPF0104 family.</text>
</comment>
<feature type="transmembrane region" description="Helical" evidence="7">
    <location>
        <begin position="176"/>
        <end position="202"/>
    </location>
</feature>
<feature type="transmembrane region" description="Helical" evidence="7">
    <location>
        <begin position="105"/>
        <end position="123"/>
    </location>
</feature>
<accession>A0A0S1XAT3</accession>
<dbReference type="PATRIC" id="fig|55802.8.peg.948"/>
<evidence type="ECO:0000256" key="3">
    <source>
        <dbReference type="ARBA" id="ARBA00022475"/>
    </source>
</evidence>
<keyword evidence="6 7" id="KW-0472">Membrane</keyword>
<name>A0A0S1XAT3_THEBA</name>